<sequence length="126" mass="14456">MKRLCAGKGLGLNFLSRYSQGRAAVVSFVVVGSSIGMPARRVFRHAWRDSTSHFARRAAINRAIRSSTTIRRFHAYREVQYLRGKNTSRWMIYGDRFHRRATVGYTISILKWDVNENLGTYSPVVS</sequence>
<dbReference type="Proteomes" id="UP000799424">
    <property type="component" value="Unassembled WGS sequence"/>
</dbReference>
<organism evidence="1 2">
    <name type="scientific">Ophiobolus disseminans</name>
    <dbReference type="NCBI Taxonomy" id="1469910"/>
    <lineage>
        <taxon>Eukaryota</taxon>
        <taxon>Fungi</taxon>
        <taxon>Dikarya</taxon>
        <taxon>Ascomycota</taxon>
        <taxon>Pezizomycotina</taxon>
        <taxon>Dothideomycetes</taxon>
        <taxon>Pleosporomycetidae</taxon>
        <taxon>Pleosporales</taxon>
        <taxon>Pleosporineae</taxon>
        <taxon>Phaeosphaeriaceae</taxon>
        <taxon>Ophiobolus</taxon>
    </lineage>
</organism>
<reference evidence="1" key="1">
    <citation type="journal article" date="2020" name="Stud. Mycol.">
        <title>101 Dothideomycetes genomes: a test case for predicting lifestyles and emergence of pathogens.</title>
        <authorList>
            <person name="Haridas S."/>
            <person name="Albert R."/>
            <person name="Binder M."/>
            <person name="Bloem J."/>
            <person name="Labutti K."/>
            <person name="Salamov A."/>
            <person name="Andreopoulos B."/>
            <person name="Baker S."/>
            <person name="Barry K."/>
            <person name="Bills G."/>
            <person name="Bluhm B."/>
            <person name="Cannon C."/>
            <person name="Castanera R."/>
            <person name="Culley D."/>
            <person name="Daum C."/>
            <person name="Ezra D."/>
            <person name="Gonzalez J."/>
            <person name="Henrissat B."/>
            <person name="Kuo A."/>
            <person name="Liang C."/>
            <person name="Lipzen A."/>
            <person name="Lutzoni F."/>
            <person name="Magnuson J."/>
            <person name="Mondo S."/>
            <person name="Nolan M."/>
            <person name="Ohm R."/>
            <person name="Pangilinan J."/>
            <person name="Park H.-J."/>
            <person name="Ramirez L."/>
            <person name="Alfaro M."/>
            <person name="Sun H."/>
            <person name="Tritt A."/>
            <person name="Yoshinaga Y."/>
            <person name="Zwiers L.-H."/>
            <person name="Turgeon B."/>
            <person name="Goodwin S."/>
            <person name="Spatafora J."/>
            <person name="Crous P."/>
            <person name="Grigoriev I."/>
        </authorList>
    </citation>
    <scope>NUCLEOTIDE SEQUENCE</scope>
    <source>
        <strain evidence="1">CBS 113818</strain>
    </source>
</reference>
<evidence type="ECO:0000313" key="2">
    <source>
        <dbReference type="Proteomes" id="UP000799424"/>
    </source>
</evidence>
<gene>
    <name evidence="1" type="ORF">CC86DRAFT_139773</name>
</gene>
<keyword evidence="2" id="KW-1185">Reference proteome</keyword>
<dbReference type="EMBL" id="MU006218">
    <property type="protein sequence ID" value="KAF2831484.1"/>
    <property type="molecule type" value="Genomic_DNA"/>
</dbReference>
<dbReference type="AlphaFoldDB" id="A0A6A7AF24"/>
<evidence type="ECO:0000313" key="1">
    <source>
        <dbReference type="EMBL" id="KAF2831484.1"/>
    </source>
</evidence>
<name>A0A6A7AF24_9PLEO</name>
<protein>
    <submittedName>
        <fullName evidence="1">Uncharacterized protein</fullName>
    </submittedName>
</protein>
<accession>A0A6A7AF24</accession>
<proteinExistence type="predicted"/>